<evidence type="ECO:0000313" key="4">
    <source>
        <dbReference type="Proteomes" id="UP000270094"/>
    </source>
</evidence>
<dbReference type="Proteomes" id="UP000270094">
    <property type="component" value="Unassembled WGS sequence"/>
</dbReference>
<dbReference type="Pfam" id="PF07773">
    <property type="entry name" value="TCTN_DUF1619"/>
    <property type="match status" value="1"/>
</dbReference>
<reference evidence="3 4" key="1">
    <citation type="submission" date="2018-11" db="EMBL/GenBank/DDBJ databases">
        <authorList>
            <consortium name="Pathogen Informatics"/>
        </authorList>
    </citation>
    <scope>NUCLEOTIDE SEQUENCE [LARGE SCALE GENOMIC DNA]</scope>
</reference>
<protein>
    <recommendedName>
        <fullName evidence="2">Tectonic-1-3 domain-containing protein</fullName>
    </recommendedName>
</protein>
<dbReference type="GO" id="GO:0060271">
    <property type="term" value="P:cilium assembly"/>
    <property type="evidence" value="ECO:0007669"/>
    <property type="project" value="TreeGrafter"/>
</dbReference>
<dbReference type="EMBL" id="UYYB01102820">
    <property type="protein sequence ID" value="VDM78749.1"/>
    <property type="molecule type" value="Genomic_DNA"/>
</dbReference>
<dbReference type="OrthoDB" id="2104337at2759"/>
<feature type="transmembrane region" description="Helical" evidence="1">
    <location>
        <begin position="207"/>
        <end position="231"/>
    </location>
</feature>
<evidence type="ECO:0000259" key="2">
    <source>
        <dbReference type="Pfam" id="PF07773"/>
    </source>
</evidence>
<evidence type="ECO:0000313" key="3">
    <source>
        <dbReference type="EMBL" id="VDM78749.1"/>
    </source>
</evidence>
<dbReference type="InterPro" id="IPR040354">
    <property type="entry name" value="TCTN1-3"/>
</dbReference>
<dbReference type="InterPro" id="IPR011677">
    <property type="entry name" value="TCTN1-3_dom"/>
</dbReference>
<keyword evidence="1" id="KW-0812">Transmembrane</keyword>
<dbReference type="PANTHER" id="PTHR14611">
    <property type="entry name" value="TECTONIC FAMILY MEMBER"/>
    <property type="match status" value="1"/>
</dbReference>
<dbReference type="PANTHER" id="PTHR14611:SF2">
    <property type="entry name" value="TECTONIC"/>
    <property type="match status" value="1"/>
</dbReference>
<gene>
    <name evidence="3" type="ORF">SVUK_LOCUS13747</name>
</gene>
<accession>A0A3P7JFN0</accession>
<evidence type="ECO:0000256" key="1">
    <source>
        <dbReference type="SAM" id="Phobius"/>
    </source>
</evidence>
<proteinExistence type="predicted"/>
<keyword evidence="1" id="KW-1133">Transmembrane helix</keyword>
<feature type="domain" description="Tectonic-1-3" evidence="2">
    <location>
        <begin position="49"/>
        <end position="182"/>
    </location>
</feature>
<sequence>MNDTHIADALVNSIKYATLTASNYSAFMQTFKLKFQNALANMEKVERNGYVQGQEIYAFRDGDESPLLFSLPKSGECRSENKASIKFLVNATTGCTFRVSRCDEAQQAIQRMAATFIPTWVRSSPEEPSPNSTNALVVLRNRTDMEVTLTADTTISLRFAVRFKDVTLTADTTISLRFAVRFKDVTPAPSYRFAALPYIDLRLPNDFFYPFLAKSAVSYSIIGLLVLAAIVS</sequence>
<name>A0A3P7JFN0_STRVU</name>
<organism evidence="3 4">
    <name type="scientific">Strongylus vulgaris</name>
    <name type="common">Blood worm</name>
    <dbReference type="NCBI Taxonomy" id="40348"/>
    <lineage>
        <taxon>Eukaryota</taxon>
        <taxon>Metazoa</taxon>
        <taxon>Ecdysozoa</taxon>
        <taxon>Nematoda</taxon>
        <taxon>Chromadorea</taxon>
        <taxon>Rhabditida</taxon>
        <taxon>Rhabditina</taxon>
        <taxon>Rhabditomorpha</taxon>
        <taxon>Strongyloidea</taxon>
        <taxon>Strongylidae</taxon>
        <taxon>Strongylus</taxon>
    </lineage>
</organism>
<dbReference type="AlphaFoldDB" id="A0A3P7JFN0"/>
<keyword evidence="4" id="KW-1185">Reference proteome</keyword>
<keyword evidence="1" id="KW-0472">Membrane</keyword>
<dbReference type="GO" id="GO:0035869">
    <property type="term" value="C:ciliary transition zone"/>
    <property type="evidence" value="ECO:0007669"/>
    <property type="project" value="TreeGrafter"/>
</dbReference>